<protein>
    <submittedName>
        <fullName evidence="1">Uncharacterized protein</fullName>
    </submittedName>
</protein>
<evidence type="ECO:0000313" key="2">
    <source>
        <dbReference type="Proteomes" id="UP000502706"/>
    </source>
</evidence>
<proteinExistence type="predicted"/>
<organism evidence="1 2">
    <name type="scientific">Rubrobacter marinus</name>
    <dbReference type="NCBI Taxonomy" id="2653852"/>
    <lineage>
        <taxon>Bacteria</taxon>
        <taxon>Bacillati</taxon>
        <taxon>Actinomycetota</taxon>
        <taxon>Rubrobacteria</taxon>
        <taxon>Rubrobacterales</taxon>
        <taxon>Rubrobacteraceae</taxon>
        <taxon>Rubrobacter</taxon>
    </lineage>
</organism>
<dbReference type="RefSeq" id="WP_166397501.1">
    <property type="nucleotide sequence ID" value="NZ_CP045121.1"/>
</dbReference>
<gene>
    <name evidence="1" type="ORF">GBA65_16270</name>
</gene>
<name>A0A6G8Q0H2_9ACTN</name>
<keyword evidence="2" id="KW-1185">Reference proteome</keyword>
<evidence type="ECO:0000313" key="1">
    <source>
        <dbReference type="EMBL" id="QIN79827.1"/>
    </source>
</evidence>
<sequence>MPKAESYFELWPVRVPRSLPLPETSVFDNLAVSALLVAPPKGGSGKILWRRLQEEERKTAGTR</sequence>
<dbReference type="AlphaFoldDB" id="A0A6G8Q0H2"/>
<dbReference type="Proteomes" id="UP000502706">
    <property type="component" value="Chromosome"/>
</dbReference>
<accession>A0A6G8Q0H2</accession>
<reference evidence="1 2" key="1">
    <citation type="submission" date="2019-10" db="EMBL/GenBank/DDBJ databases">
        <title>Rubrobacter sp nov SCSIO 52915 isolated from a deep-sea sediment in the South China Sea.</title>
        <authorList>
            <person name="Chen R.W."/>
        </authorList>
    </citation>
    <scope>NUCLEOTIDE SEQUENCE [LARGE SCALE GENOMIC DNA]</scope>
    <source>
        <strain evidence="1 2">SCSIO 52915</strain>
    </source>
</reference>
<dbReference type="EMBL" id="CP045121">
    <property type="protein sequence ID" value="QIN79827.1"/>
    <property type="molecule type" value="Genomic_DNA"/>
</dbReference>
<dbReference type="KEGG" id="rmar:GBA65_16270"/>